<keyword evidence="9" id="KW-0328">Glycosyltransferase</keyword>
<comment type="similarity">
    <text evidence="1 7">Belongs to the Lgt family.</text>
</comment>
<evidence type="ECO:0000256" key="1">
    <source>
        <dbReference type="ARBA" id="ARBA00007150"/>
    </source>
</evidence>
<accession>A0ABY0C8P8</accession>
<keyword evidence="4 7" id="KW-0812">Transmembrane</keyword>
<evidence type="ECO:0000256" key="4">
    <source>
        <dbReference type="ARBA" id="ARBA00022692"/>
    </source>
</evidence>
<dbReference type="PANTHER" id="PTHR30589:SF0">
    <property type="entry name" value="PHOSPHATIDYLGLYCEROL--PROLIPOPROTEIN DIACYLGLYCERYL TRANSFERASE"/>
    <property type="match status" value="1"/>
</dbReference>
<feature type="transmembrane region" description="Helical" evidence="7">
    <location>
        <begin position="281"/>
        <end position="299"/>
    </location>
</feature>
<feature type="transmembrane region" description="Helical" evidence="7">
    <location>
        <begin position="163"/>
        <end position="185"/>
    </location>
</feature>
<dbReference type="PANTHER" id="PTHR30589">
    <property type="entry name" value="PROLIPOPROTEIN DIACYLGLYCERYL TRANSFERASE"/>
    <property type="match status" value="1"/>
</dbReference>
<sequence>MVRSSAPPSSPPSHPEASTPSPASPPIWRPVPRVLARSAATRASAPPRQPPPTRLAHRTDDPVPTCERCVSDVFPVSIPSPEVSSITLGPFTIHFYALWILLGIIVAATLTSRRLTARGVEPGVIFDYLLWTVPLGIIGARIFHVLTHPNDYFFEGAELWKVIAIWEGGIAIFGSLLGGAVGAWLASRQTGVRFWTFADALAPGMLLAQAFGRLGNYFNHELFGQPTTLPWGLEIESTNAAWPLGLPAGTLFHPTFLYEIIWNLIGVAVILWLERRFRLQWGRVFSIYLIWYGLGRIVWESIRIDPSEIIFGLRVNVWAAIGAVALGIIINVVQRRRHVGVEPSPYYPGRAWVDPDAPSGDLVDTSDPDAPESSDVDDRLSAAGTSTPDTTTRS</sequence>
<proteinExistence type="inferred from homology"/>
<dbReference type="Proteomes" id="UP000268291">
    <property type="component" value="Unassembled WGS sequence"/>
</dbReference>
<keyword evidence="10" id="KW-1185">Reference proteome</keyword>
<keyword evidence="3 7" id="KW-0808">Transferase</keyword>
<evidence type="ECO:0000313" key="10">
    <source>
        <dbReference type="Proteomes" id="UP000268291"/>
    </source>
</evidence>
<protein>
    <recommendedName>
        <fullName evidence="7">Phosphatidylglycerol--prolipoprotein diacylglyceryl transferase</fullName>
        <ecNumber evidence="7">2.5.1.145</ecNumber>
    </recommendedName>
</protein>
<name>A0ABY0C8P8_9MICO</name>
<feature type="compositionally biased region" description="Polar residues" evidence="8">
    <location>
        <begin position="383"/>
        <end position="394"/>
    </location>
</feature>
<organism evidence="9 10">
    <name type="scientific">Labedella gwakjiensis</name>
    <dbReference type="NCBI Taxonomy" id="390269"/>
    <lineage>
        <taxon>Bacteria</taxon>
        <taxon>Bacillati</taxon>
        <taxon>Actinomycetota</taxon>
        <taxon>Actinomycetes</taxon>
        <taxon>Micrococcales</taxon>
        <taxon>Microbacteriaceae</taxon>
        <taxon>Labedella</taxon>
    </lineage>
</organism>
<feature type="region of interest" description="Disordered" evidence="8">
    <location>
        <begin position="351"/>
        <end position="394"/>
    </location>
</feature>
<feature type="binding site" evidence="7">
    <location>
        <position position="213"/>
    </location>
    <ligand>
        <name>a 1,2-diacyl-sn-glycero-3-phospho-(1'-sn-glycerol)</name>
        <dbReference type="ChEBI" id="CHEBI:64716"/>
    </ligand>
</feature>
<gene>
    <name evidence="7" type="primary">lgt</name>
    <name evidence="9" type="ORF">ELQ93_03545</name>
</gene>
<evidence type="ECO:0000256" key="8">
    <source>
        <dbReference type="SAM" id="MobiDB-lite"/>
    </source>
</evidence>
<feature type="transmembrane region" description="Helical" evidence="7">
    <location>
        <begin position="192"/>
        <end position="212"/>
    </location>
</feature>
<feature type="transmembrane region" description="Helical" evidence="7">
    <location>
        <begin position="93"/>
        <end position="112"/>
    </location>
</feature>
<dbReference type="GO" id="GO:0016757">
    <property type="term" value="F:glycosyltransferase activity"/>
    <property type="evidence" value="ECO:0007669"/>
    <property type="project" value="UniProtKB-KW"/>
</dbReference>
<dbReference type="EMBL" id="RZGY01000001">
    <property type="protein sequence ID" value="RUQ86099.1"/>
    <property type="molecule type" value="Genomic_DNA"/>
</dbReference>
<feature type="transmembrane region" description="Helical" evidence="7">
    <location>
        <begin position="311"/>
        <end position="333"/>
    </location>
</feature>
<comment type="subcellular location">
    <subcellularLocation>
        <location evidence="7">Cell membrane</location>
        <topology evidence="7">Multi-pass membrane protein</topology>
    </subcellularLocation>
</comment>
<reference evidence="9 10" key="1">
    <citation type="submission" date="2018-12" db="EMBL/GenBank/DDBJ databases">
        <authorList>
            <person name="hu s."/>
            <person name="Xu Y."/>
            <person name="Xu B."/>
            <person name="Li F."/>
        </authorList>
    </citation>
    <scope>NUCLEOTIDE SEQUENCE [LARGE SCALE GENOMIC DNA]</scope>
    <source>
        <strain evidence="9 10">KSW2-17</strain>
    </source>
</reference>
<comment type="pathway">
    <text evidence="7">Protein modification; lipoprotein biosynthesis (diacylglyceryl transfer).</text>
</comment>
<feature type="compositionally biased region" description="Low complexity" evidence="8">
    <location>
        <begin position="33"/>
        <end position="46"/>
    </location>
</feature>
<dbReference type="Pfam" id="PF01790">
    <property type="entry name" value="LGT"/>
    <property type="match status" value="1"/>
</dbReference>
<evidence type="ECO:0000256" key="5">
    <source>
        <dbReference type="ARBA" id="ARBA00022989"/>
    </source>
</evidence>
<dbReference type="HAMAP" id="MF_01147">
    <property type="entry name" value="Lgt"/>
    <property type="match status" value="1"/>
</dbReference>
<evidence type="ECO:0000256" key="7">
    <source>
        <dbReference type="HAMAP-Rule" id="MF_01147"/>
    </source>
</evidence>
<keyword evidence="6 7" id="KW-0472">Membrane</keyword>
<dbReference type="EC" id="2.5.1.145" evidence="7"/>
<feature type="region of interest" description="Disordered" evidence="8">
    <location>
        <begin position="1"/>
        <end position="62"/>
    </location>
</feature>
<feature type="transmembrane region" description="Helical" evidence="7">
    <location>
        <begin position="124"/>
        <end position="143"/>
    </location>
</feature>
<dbReference type="InterPro" id="IPR001640">
    <property type="entry name" value="Lgt"/>
</dbReference>
<comment type="catalytic activity">
    <reaction evidence="7">
        <text>L-cysteinyl-[prolipoprotein] + a 1,2-diacyl-sn-glycero-3-phospho-(1'-sn-glycerol) = an S-1,2-diacyl-sn-glyceryl-L-cysteinyl-[prolipoprotein] + sn-glycerol 1-phosphate + H(+)</text>
        <dbReference type="Rhea" id="RHEA:56712"/>
        <dbReference type="Rhea" id="RHEA-COMP:14679"/>
        <dbReference type="Rhea" id="RHEA-COMP:14680"/>
        <dbReference type="ChEBI" id="CHEBI:15378"/>
        <dbReference type="ChEBI" id="CHEBI:29950"/>
        <dbReference type="ChEBI" id="CHEBI:57685"/>
        <dbReference type="ChEBI" id="CHEBI:64716"/>
        <dbReference type="ChEBI" id="CHEBI:140658"/>
        <dbReference type="EC" id="2.5.1.145"/>
    </reaction>
</comment>
<evidence type="ECO:0000256" key="3">
    <source>
        <dbReference type="ARBA" id="ARBA00022679"/>
    </source>
</evidence>
<evidence type="ECO:0000256" key="6">
    <source>
        <dbReference type="ARBA" id="ARBA00023136"/>
    </source>
</evidence>
<dbReference type="NCBIfam" id="TIGR00544">
    <property type="entry name" value="lgt"/>
    <property type="match status" value="1"/>
</dbReference>
<keyword evidence="5 7" id="KW-1133">Transmembrane helix</keyword>
<dbReference type="PROSITE" id="PS01311">
    <property type="entry name" value="LGT"/>
    <property type="match status" value="1"/>
</dbReference>
<comment type="function">
    <text evidence="7">Catalyzes the transfer of the diacylglyceryl group from phosphatidylglycerol to the sulfhydryl group of the N-terminal cysteine of a prolipoprotein, the first step in the formation of mature lipoproteins.</text>
</comment>
<keyword evidence="2 7" id="KW-1003">Cell membrane</keyword>
<feature type="transmembrane region" description="Helical" evidence="7">
    <location>
        <begin position="256"/>
        <end position="274"/>
    </location>
</feature>
<feature type="compositionally biased region" description="Acidic residues" evidence="8">
    <location>
        <begin position="364"/>
        <end position="375"/>
    </location>
</feature>
<evidence type="ECO:0000313" key="9">
    <source>
        <dbReference type="EMBL" id="RUQ86099.1"/>
    </source>
</evidence>
<evidence type="ECO:0000256" key="2">
    <source>
        <dbReference type="ARBA" id="ARBA00022475"/>
    </source>
</evidence>
<comment type="caution">
    <text evidence="9">The sequence shown here is derived from an EMBL/GenBank/DDBJ whole genome shotgun (WGS) entry which is preliminary data.</text>
</comment>